<feature type="chain" id="PRO_5014608180" evidence="1">
    <location>
        <begin position="24"/>
        <end position="241"/>
    </location>
</feature>
<evidence type="ECO:0000313" key="3">
    <source>
        <dbReference type="EMBL" id="SON52570.1"/>
    </source>
</evidence>
<dbReference type="PANTHER" id="PTHR38834:SF3">
    <property type="entry name" value="SOLUTE-BINDING PROTEIN FAMILY 3_N-TERMINAL DOMAIN-CONTAINING PROTEIN"/>
    <property type="match status" value="1"/>
</dbReference>
<dbReference type="Pfam" id="PF00497">
    <property type="entry name" value="SBP_bac_3"/>
    <property type="match status" value="1"/>
</dbReference>
<reference evidence="3 4" key="1">
    <citation type="submission" date="2017-10" db="EMBL/GenBank/DDBJ databases">
        <authorList>
            <person name="Banno H."/>
            <person name="Chua N.-H."/>
        </authorList>
    </citation>
    <scope>NUCLEOTIDE SEQUENCE [LARGE SCALE GENOMIC DNA]</scope>
    <source>
        <strain evidence="3">Vibrio tapetis CECT4600</strain>
    </source>
</reference>
<feature type="domain" description="Solute-binding protein family 3/N-terminal" evidence="2">
    <location>
        <begin position="31"/>
        <end position="238"/>
    </location>
</feature>
<protein>
    <submittedName>
        <fullName evidence="3">Extracellular solute-binding protein, family 3</fullName>
    </submittedName>
</protein>
<dbReference type="SUPFAM" id="SSF53850">
    <property type="entry name" value="Periplasmic binding protein-like II"/>
    <property type="match status" value="1"/>
</dbReference>
<proteinExistence type="predicted"/>
<dbReference type="Gene3D" id="3.40.190.10">
    <property type="entry name" value="Periplasmic binding protein-like II"/>
    <property type="match status" value="2"/>
</dbReference>
<keyword evidence="1" id="KW-0732">Signal</keyword>
<gene>
    <name evidence="3" type="ORF">VTAP4600_B0959</name>
</gene>
<dbReference type="EMBL" id="LT960612">
    <property type="protein sequence ID" value="SON52570.1"/>
    <property type="molecule type" value="Genomic_DNA"/>
</dbReference>
<dbReference type="OrthoDB" id="8587856at2"/>
<sequence length="241" mass="27563">MLGVNWKALTLLLTMIVYPCSGATTIQVLTYEAPPFAIKKGDAITGLLVDIVHEMFSRTNINYELKFVPLKRALLSVERNNTQCIIPLARSQEREARFQWISPVLVSRFGLFAHPDNNIEIKTMEDAKPYVVGSYRGAGISEYLISHGFQVEMSSTNQQSFWKLQKNRIELWASELINAEHYMLTDQLMLKPKLVFYTSLGGLACNLKISEHKILRLKLAMISMHRDGFMANLYQRYGLEL</sequence>
<evidence type="ECO:0000256" key="1">
    <source>
        <dbReference type="SAM" id="SignalP"/>
    </source>
</evidence>
<evidence type="ECO:0000313" key="4">
    <source>
        <dbReference type="Proteomes" id="UP000235828"/>
    </source>
</evidence>
<dbReference type="KEGG" id="vta:B0959"/>
<keyword evidence="4" id="KW-1185">Reference proteome</keyword>
<dbReference type="InterPro" id="IPR001638">
    <property type="entry name" value="Solute-binding_3/MltF_N"/>
</dbReference>
<name>A0A2N8ZKY3_9VIBR</name>
<dbReference type="AlphaFoldDB" id="A0A2N8ZKY3"/>
<dbReference type="Proteomes" id="UP000235828">
    <property type="component" value="Chromosome B"/>
</dbReference>
<accession>A0A2N8ZKY3</accession>
<dbReference type="PANTHER" id="PTHR38834">
    <property type="entry name" value="PERIPLASMIC SUBSTRATE BINDING PROTEIN FAMILY 3"/>
    <property type="match status" value="1"/>
</dbReference>
<feature type="signal peptide" evidence="1">
    <location>
        <begin position="1"/>
        <end position="23"/>
    </location>
</feature>
<evidence type="ECO:0000259" key="2">
    <source>
        <dbReference type="Pfam" id="PF00497"/>
    </source>
</evidence>
<organism evidence="3 4">
    <name type="scientific">Vibrio tapetis subsp. tapetis</name>
    <dbReference type="NCBI Taxonomy" id="1671868"/>
    <lineage>
        <taxon>Bacteria</taxon>
        <taxon>Pseudomonadati</taxon>
        <taxon>Pseudomonadota</taxon>
        <taxon>Gammaproteobacteria</taxon>
        <taxon>Vibrionales</taxon>
        <taxon>Vibrionaceae</taxon>
        <taxon>Vibrio</taxon>
    </lineage>
</organism>
<dbReference type="RefSeq" id="WP_102524787.1">
    <property type="nucleotide sequence ID" value="NZ_LT960612.1"/>
</dbReference>